<dbReference type="Pfam" id="PF03780">
    <property type="entry name" value="Asp23"/>
    <property type="match status" value="1"/>
</dbReference>
<dbReference type="Proteomes" id="UP001575652">
    <property type="component" value="Unassembled WGS sequence"/>
</dbReference>
<feature type="compositionally biased region" description="Basic and acidic residues" evidence="2">
    <location>
        <begin position="1"/>
        <end position="22"/>
    </location>
</feature>
<evidence type="ECO:0000313" key="4">
    <source>
        <dbReference type="Proteomes" id="UP001575652"/>
    </source>
</evidence>
<dbReference type="RefSeq" id="WP_373971679.1">
    <property type="nucleotide sequence ID" value="NZ_JBHDLJ010000005.1"/>
</dbReference>
<reference evidence="3 4" key="1">
    <citation type="submission" date="2024-09" db="EMBL/GenBank/DDBJ databases">
        <authorList>
            <person name="Salinas-Garcia M.A."/>
            <person name="Prieme A."/>
        </authorList>
    </citation>
    <scope>NUCLEOTIDE SEQUENCE [LARGE SCALE GENOMIC DNA]</scope>
    <source>
        <strain evidence="3 4">DSM 21081</strain>
    </source>
</reference>
<evidence type="ECO:0000256" key="2">
    <source>
        <dbReference type="SAM" id="MobiDB-lite"/>
    </source>
</evidence>
<sequence>MSPEAGRPDPEPAHRDRPETQRTADPAVRGRLTVAERAIEKIAGQIAAEVPGISGSAGGFLGIGTRSDEDARPKVRVWLSGAVASIHVSAGVRYPAPLRSTTELLRREIREKVGSRCGVDVRQVDIDIETLVASARSTGRRELQ</sequence>
<protein>
    <submittedName>
        <fullName evidence="3">Asp23/Gls24 family envelope stress response protein</fullName>
    </submittedName>
</protein>
<keyword evidence="4" id="KW-1185">Reference proteome</keyword>
<dbReference type="InterPro" id="IPR005531">
    <property type="entry name" value="Asp23"/>
</dbReference>
<dbReference type="EMBL" id="JBHDLJ010000005">
    <property type="protein sequence ID" value="MFB0834504.1"/>
    <property type="molecule type" value="Genomic_DNA"/>
</dbReference>
<evidence type="ECO:0000256" key="1">
    <source>
        <dbReference type="ARBA" id="ARBA00005721"/>
    </source>
</evidence>
<organism evidence="3 4">
    <name type="scientific">Arthrobacter halodurans</name>
    <dbReference type="NCBI Taxonomy" id="516699"/>
    <lineage>
        <taxon>Bacteria</taxon>
        <taxon>Bacillati</taxon>
        <taxon>Actinomycetota</taxon>
        <taxon>Actinomycetes</taxon>
        <taxon>Micrococcales</taxon>
        <taxon>Micrococcaceae</taxon>
        <taxon>Arthrobacter</taxon>
    </lineage>
</organism>
<evidence type="ECO:0000313" key="3">
    <source>
        <dbReference type="EMBL" id="MFB0834504.1"/>
    </source>
</evidence>
<name>A0ABV4UN03_9MICC</name>
<comment type="caution">
    <text evidence="3">The sequence shown here is derived from an EMBL/GenBank/DDBJ whole genome shotgun (WGS) entry which is preliminary data.</text>
</comment>
<comment type="similarity">
    <text evidence="1">Belongs to the asp23 family.</text>
</comment>
<feature type="region of interest" description="Disordered" evidence="2">
    <location>
        <begin position="1"/>
        <end position="31"/>
    </location>
</feature>
<gene>
    <name evidence="3" type="ORF">ACETWP_07880</name>
</gene>
<proteinExistence type="inferred from homology"/>
<accession>A0ABV4UN03</accession>